<name>A0A6J7QB79_9ZZZZ</name>
<dbReference type="PROSITE" id="PS50935">
    <property type="entry name" value="SSB"/>
    <property type="match status" value="1"/>
</dbReference>
<dbReference type="Pfam" id="PF00436">
    <property type="entry name" value="SSB"/>
    <property type="match status" value="1"/>
</dbReference>
<dbReference type="EMBL" id="CAFBOZ010000217">
    <property type="protein sequence ID" value="CAB5015040.1"/>
    <property type="molecule type" value="Genomic_DNA"/>
</dbReference>
<dbReference type="SUPFAM" id="SSF50249">
    <property type="entry name" value="Nucleic acid-binding proteins"/>
    <property type="match status" value="1"/>
</dbReference>
<dbReference type="EMBL" id="CAFBNF010000010">
    <property type="protein sequence ID" value="CAB4930344.1"/>
    <property type="molecule type" value="Genomic_DNA"/>
</dbReference>
<evidence type="ECO:0000256" key="2">
    <source>
        <dbReference type="SAM" id="MobiDB-lite"/>
    </source>
</evidence>
<organism evidence="4">
    <name type="scientific">freshwater metagenome</name>
    <dbReference type="NCBI Taxonomy" id="449393"/>
    <lineage>
        <taxon>unclassified sequences</taxon>
        <taxon>metagenomes</taxon>
        <taxon>ecological metagenomes</taxon>
    </lineage>
</organism>
<feature type="region of interest" description="Disordered" evidence="2">
    <location>
        <begin position="1"/>
        <end position="27"/>
    </location>
</feature>
<evidence type="ECO:0000313" key="3">
    <source>
        <dbReference type="EMBL" id="CAB4930344.1"/>
    </source>
</evidence>
<dbReference type="InterPro" id="IPR012340">
    <property type="entry name" value="NA-bd_OB-fold"/>
</dbReference>
<dbReference type="GO" id="GO:0003697">
    <property type="term" value="F:single-stranded DNA binding"/>
    <property type="evidence" value="ECO:0007669"/>
    <property type="project" value="InterPro"/>
</dbReference>
<proteinExistence type="predicted"/>
<evidence type="ECO:0000313" key="4">
    <source>
        <dbReference type="EMBL" id="CAB5015040.1"/>
    </source>
</evidence>
<accession>A0A6J7QB79</accession>
<dbReference type="Gene3D" id="2.40.50.140">
    <property type="entry name" value="Nucleic acid-binding proteins"/>
    <property type="match status" value="1"/>
</dbReference>
<reference evidence="4" key="1">
    <citation type="submission" date="2020-05" db="EMBL/GenBank/DDBJ databases">
        <authorList>
            <person name="Chiriac C."/>
            <person name="Salcher M."/>
            <person name="Ghai R."/>
            <person name="Kavagutti S V."/>
        </authorList>
    </citation>
    <scope>NUCLEOTIDE SEQUENCE</scope>
</reference>
<gene>
    <name evidence="3" type="ORF">UFOPK3773_00202</name>
    <name evidence="4" type="ORF">UFOPK3992_01412</name>
</gene>
<keyword evidence="1" id="KW-0238">DNA-binding</keyword>
<dbReference type="AlphaFoldDB" id="A0A6J7QB79"/>
<sequence length="133" mass="14537">MSGRLSSTEKELGGQRPSRSTATSHEGVAVNEVRLVGRVSGSPLARDLPSGSRVVTWRLVVGRGPGARGPSVDTIDCAVWAPGLMLRAERLADDQVVEVEGHLRRRFWRGAGGPASRYEVEVVRLRRWRPALE</sequence>
<evidence type="ECO:0000256" key="1">
    <source>
        <dbReference type="ARBA" id="ARBA00023125"/>
    </source>
</evidence>
<dbReference type="InterPro" id="IPR000424">
    <property type="entry name" value="Primosome_PriB/ssb"/>
</dbReference>
<protein>
    <submittedName>
        <fullName evidence="4">Unannotated protein</fullName>
    </submittedName>
</protein>